<keyword evidence="3" id="KW-0460">Magnesium</keyword>
<accession>A0A2S5Z811</accession>
<dbReference type="CDD" id="cd02612">
    <property type="entry name" value="HAD_PGPPase"/>
    <property type="match status" value="1"/>
</dbReference>
<dbReference type="InterPro" id="IPR050582">
    <property type="entry name" value="HAD-like_SerB"/>
</dbReference>
<dbReference type="AlphaFoldDB" id="A0A2S5Z811"/>
<reference evidence="4 5" key="1">
    <citation type="submission" date="2018-01" db="EMBL/GenBank/DDBJ databases">
        <title>Complete genome sequences of the type strains of Marinobacter flavimaris and Marinobacter maroccanus.</title>
        <authorList>
            <person name="Palau M."/>
            <person name="Boujida N."/>
            <person name="Manresa A."/>
            <person name="Minana-Galbis D."/>
        </authorList>
    </citation>
    <scope>NUCLEOTIDE SEQUENCE [LARGE SCALE GENOMIC DNA]</scope>
    <source>
        <strain evidence="4 5">N4</strain>
    </source>
</reference>
<sequence length="220" mass="25102">MLAIFDLDETLIRGDSSQLFTEFLRTEAIDAAPDSEARDRAFMSAYTNGDLDLQDYMEYSLAPIRGWQRSQVEALIDRFVRAVIPPRVLTTGRERVAWHKTQGHDVLVISATGEHLVSPIARHLGINDDIGVQVEWQDDTLKGTIGTRRPFREGKVAAFKEWVSARRAVPEKVWFYSDSHNDLPLLRSVDYPVAVNPDPILERYARRKGWRVLIDEVARA</sequence>
<name>A0A2S5Z811_9GAMM</name>
<gene>
    <name evidence="4" type="ORF">KEHDKFFH_14160</name>
</gene>
<protein>
    <submittedName>
        <fullName evidence="4">HAD-IB family hydrolase</fullName>
    </submittedName>
</protein>
<dbReference type="GO" id="GO:0016787">
    <property type="term" value="F:hydrolase activity"/>
    <property type="evidence" value="ECO:0007669"/>
    <property type="project" value="UniProtKB-KW"/>
</dbReference>
<dbReference type="InterPro" id="IPR023214">
    <property type="entry name" value="HAD_sf"/>
</dbReference>
<keyword evidence="1" id="KW-0479">Metal-binding</keyword>
<dbReference type="SUPFAM" id="SSF56784">
    <property type="entry name" value="HAD-like"/>
    <property type="match status" value="1"/>
</dbReference>
<dbReference type="InterPro" id="IPR006385">
    <property type="entry name" value="HAD_hydro_SerB1"/>
</dbReference>
<organism evidence="4 5">
    <name type="scientific">Marinobacter maroccanus</name>
    <dbReference type="NCBI Taxonomy" id="2055143"/>
    <lineage>
        <taxon>Bacteria</taxon>
        <taxon>Pseudomonadati</taxon>
        <taxon>Pseudomonadota</taxon>
        <taxon>Gammaproteobacteria</taxon>
        <taxon>Pseudomonadales</taxon>
        <taxon>Marinobacteraceae</taxon>
        <taxon>Marinobacter</taxon>
    </lineage>
</organism>
<dbReference type="Pfam" id="PF12710">
    <property type="entry name" value="HAD"/>
    <property type="match status" value="1"/>
</dbReference>
<evidence type="ECO:0000256" key="3">
    <source>
        <dbReference type="ARBA" id="ARBA00022842"/>
    </source>
</evidence>
<dbReference type="InterPro" id="IPR036412">
    <property type="entry name" value="HAD-like_sf"/>
</dbReference>
<dbReference type="PANTHER" id="PTHR43344">
    <property type="entry name" value="PHOSPHOSERINE PHOSPHATASE"/>
    <property type="match status" value="1"/>
</dbReference>
<evidence type="ECO:0000313" key="4">
    <source>
        <dbReference type="EMBL" id="PPI83507.1"/>
    </source>
</evidence>
<evidence type="ECO:0000313" key="5">
    <source>
        <dbReference type="Proteomes" id="UP000239917"/>
    </source>
</evidence>
<dbReference type="Gene3D" id="1.20.1440.100">
    <property type="entry name" value="SG protein - dephosphorylation function"/>
    <property type="match status" value="1"/>
</dbReference>
<keyword evidence="2 4" id="KW-0378">Hydrolase</keyword>
<comment type="caution">
    <text evidence="4">The sequence shown here is derived from an EMBL/GenBank/DDBJ whole genome shotgun (WGS) entry which is preliminary data.</text>
</comment>
<dbReference type="RefSeq" id="WP_104322499.1">
    <property type="nucleotide sequence ID" value="NZ_PSSX01000013.1"/>
</dbReference>
<dbReference type="GO" id="GO:0046872">
    <property type="term" value="F:metal ion binding"/>
    <property type="evidence" value="ECO:0007669"/>
    <property type="project" value="UniProtKB-KW"/>
</dbReference>
<evidence type="ECO:0000256" key="2">
    <source>
        <dbReference type="ARBA" id="ARBA00022801"/>
    </source>
</evidence>
<proteinExistence type="predicted"/>
<dbReference type="PANTHER" id="PTHR43344:SF13">
    <property type="entry name" value="PHOSPHATASE RV3661-RELATED"/>
    <property type="match status" value="1"/>
</dbReference>
<dbReference type="OrthoDB" id="9784466at2"/>
<keyword evidence="5" id="KW-1185">Reference proteome</keyword>
<dbReference type="NCBIfam" id="TIGR01490">
    <property type="entry name" value="HAD-SF-IB-hyp1"/>
    <property type="match status" value="1"/>
</dbReference>
<dbReference type="EMBL" id="PSSX01000013">
    <property type="protein sequence ID" value="PPI83507.1"/>
    <property type="molecule type" value="Genomic_DNA"/>
</dbReference>
<dbReference type="NCBIfam" id="TIGR01488">
    <property type="entry name" value="HAD-SF-IB"/>
    <property type="match status" value="1"/>
</dbReference>
<dbReference type="Gene3D" id="3.40.50.1000">
    <property type="entry name" value="HAD superfamily/HAD-like"/>
    <property type="match status" value="1"/>
</dbReference>
<evidence type="ECO:0000256" key="1">
    <source>
        <dbReference type="ARBA" id="ARBA00022723"/>
    </source>
</evidence>
<dbReference type="Proteomes" id="UP000239917">
    <property type="component" value="Unassembled WGS sequence"/>
</dbReference>